<name>A0A195FED6_9HYME</name>
<proteinExistence type="predicted"/>
<feature type="chain" id="PRO_5008271366" evidence="2">
    <location>
        <begin position="36"/>
        <end position="88"/>
    </location>
</feature>
<keyword evidence="1" id="KW-0472">Membrane</keyword>
<evidence type="ECO:0000313" key="3">
    <source>
        <dbReference type="EMBL" id="KYN38567.1"/>
    </source>
</evidence>
<accession>A0A195FED6</accession>
<dbReference type="Proteomes" id="UP000078541">
    <property type="component" value="Unassembled WGS sequence"/>
</dbReference>
<evidence type="ECO:0000256" key="2">
    <source>
        <dbReference type="SAM" id="SignalP"/>
    </source>
</evidence>
<keyword evidence="4" id="KW-1185">Reference proteome</keyword>
<keyword evidence="1" id="KW-0812">Transmembrane</keyword>
<feature type="signal peptide" evidence="2">
    <location>
        <begin position="1"/>
        <end position="35"/>
    </location>
</feature>
<keyword evidence="1" id="KW-1133">Transmembrane helix</keyword>
<sequence length="88" mass="10315">MSYRPSFAALTTKMFPRDLLLILLLTCILYRHSYAQEMKNNTSLDDRALDDWVIVSTIMVCSMFSVLFILIPTLLYYRYCSKEAEFAQ</sequence>
<reference evidence="3 4" key="1">
    <citation type="submission" date="2016-03" db="EMBL/GenBank/DDBJ databases">
        <title>Trachymyrmex septentrionalis WGS genome.</title>
        <authorList>
            <person name="Nygaard S."/>
            <person name="Hu H."/>
            <person name="Boomsma J."/>
            <person name="Zhang G."/>
        </authorList>
    </citation>
    <scope>NUCLEOTIDE SEQUENCE [LARGE SCALE GENOMIC DNA]</scope>
    <source>
        <strain evidence="3">Tsep2-gDNA-1</strain>
        <tissue evidence="3">Whole body</tissue>
    </source>
</reference>
<feature type="transmembrane region" description="Helical" evidence="1">
    <location>
        <begin position="51"/>
        <end position="77"/>
    </location>
</feature>
<organism evidence="3 4">
    <name type="scientific">Trachymyrmex septentrionalis</name>
    <dbReference type="NCBI Taxonomy" id="34720"/>
    <lineage>
        <taxon>Eukaryota</taxon>
        <taxon>Metazoa</taxon>
        <taxon>Ecdysozoa</taxon>
        <taxon>Arthropoda</taxon>
        <taxon>Hexapoda</taxon>
        <taxon>Insecta</taxon>
        <taxon>Pterygota</taxon>
        <taxon>Neoptera</taxon>
        <taxon>Endopterygota</taxon>
        <taxon>Hymenoptera</taxon>
        <taxon>Apocrita</taxon>
        <taxon>Aculeata</taxon>
        <taxon>Formicoidea</taxon>
        <taxon>Formicidae</taxon>
        <taxon>Myrmicinae</taxon>
        <taxon>Trachymyrmex</taxon>
    </lineage>
</organism>
<protein>
    <submittedName>
        <fullName evidence="3">Uncharacterized protein</fullName>
    </submittedName>
</protein>
<keyword evidence="2" id="KW-0732">Signal</keyword>
<evidence type="ECO:0000256" key="1">
    <source>
        <dbReference type="SAM" id="Phobius"/>
    </source>
</evidence>
<gene>
    <name evidence="3" type="ORF">ALC56_07050</name>
</gene>
<dbReference type="EMBL" id="KQ981656">
    <property type="protein sequence ID" value="KYN38567.1"/>
    <property type="molecule type" value="Genomic_DNA"/>
</dbReference>
<dbReference type="AlphaFoldDB" id="A0A195FED6"/>
<evidence type="ECO:0000313" key="4">
    <source>
        <dbReference type="Proteomes" id="UP000078541"/>
    </source>
</evidence>